<evidence type="ECO:0000313" key="2">
    <source>
        <dbReference type="EMBL" id="MFC4633735.1"/>
    </source>
</evidence>
<proteinExistence type="predicted"/>
<keyword evidence="1" id="KW-0812">Transmembrane</keyword>
<evidence type="ECO:0000313" key="3">
    <source>
        <dbReference type="Proteomes" id="UP001596043"/>
    </source>
</evidence>
<keyword evidence="1" id="KW-1133">Transmembrane helix</keyword>
<reference evidence="3" key="1">
    <citation type="journal article" date="2019" name="Int. J. Syst. Evol. Microbiol.">
        <title>The Global Catalogue of Microorganisms (GCM) 10K type strain sequencing project: providing services to taxonomists for standard genome sequencing and annotation.</title>
        <authorList>
            <consortium name="The Broad Institute Genomics Platform"/>
            <consortium name="The Broad Institute Genome Sequencing Center for Infectious Disease"/>
            <person name="Wu L."/>
            <person name="Ma J."/>
        </authorList>
    </citation>
    <scope>NUCLEOTIDE SEQUENCE [LARGE SCALE GENOMIC DNA]</scope>
    <source>
        <strain evidence="3">YJ-61-S</strain>
    </source>
</reference>
<evidence type="ECO:0000256" key="1">
    <source>
        <dbReference type="SAM" id="Phobius"/>
    </source>
</evidence>
<keyword evidence="3" id="KW-1185">Reference proteome</keyword>
<comment type="caution">
    <text evidence="2">The sequence shown here is derived from an EMBL/GenBank/DDBJ whole genome shotgun (WGS) entry which is preliminary data.</text>
</comment>
<sequence length="52" mass="5719">MASLKKLNKTTFLFILIFILGLFVIGLYINNSFNENGNHTSAPSSKVETIAS</sequence>
<dbReference type="EMBL" id="JBHSFV010000003">
    <property type="protein sequence ID" value="MFC4633735.1"/>
    <property type="molecule type" value="Genomic_DNA"/>
</dbReference>
<protein>
    <submittedName>
        <fullName evidence="2">Uncharacterized protein</fullName>
    </submittedName>
</protein>
<feature type="transmembrane region" description="Helical" evidence="1">
    <location>
        <begin position="12"/>
        <end position="29"/>
    </location>
</feature>
<dbReference type="RefSeq" id="WP_379977958.1">
    <property type="nucleotide sequence ID" value="NZ_JBHSFV010000003.1"/>
</dbReference>
<gene>
    <name evidence="2" type="ORF">ACFO3O_07440</name>
</gene>
<accession>A0ABV9HVH3</accession>
<name>A0ABV9HVH3_9FLAO</name>
<dbReference type="Proteomes" id="UP001596043">
    <property type="component" value="Unassembled WGS sequence"/>
</dbReference>
<organism evidence="2 3">
    <name type="scientific">Dokdonia ponticola</name>
    <dbReference type="NCBI Taxonomy" id="2041041"/>
    <lineage>
        <taxon>Bacteria</taxon>
        <taxon>Pseudomonadati</taxon>
        <taxon>Bacteroidota</taxon>
        <taxon>Flavobacteriia</taxon>
        <taxon>Flavobacteriales</taxon>
        <taxon>Flavobacteriaceae</taxon>
        <taxon>Dokdonia</taxon>
    </lineage>
</organism>
<keyword evidence="1" id="KW-0472">Membrane</keyword>